<sequence>MASSKVQVSGSLKFSFSVIPKDRRRDLEETAVVRIKAPELIKKRASIDLVAVLNVSHQLTASVLGHLKKAMKFVIAQLEKGDCLSIVAFDNSSSSYTTESINITSKGRKSAEKKVDDIVAGAHTGSKSGVAHAVEFLNNRSDKTSQGFVMLVSDGLDNSKSESFSEWKANDPSTSDLRRYPVHTMGLGTAHDPKELHLIARDTKGTYSCIAEELNDSKIMEAFAVCLAGLKSVVAVNTEIKITKGQSSSAKDVKLTALFDSEQKDRKELNIDLGVLYAGEVKDWIFGVSFTVPAKTGWGDDDRPIDDLLAATVSYHDVLQSDMSKPKTTAQCKLVVQFYGGQHVKSRTSELTPFPMVLPQMARMKVLKFFTDKFEKEVKLIKKSARPRGLPATAATDKVKFDEPMLQRILANSLDTMWGNDKNTEDGYDSICNDARKIGVDTMLRHIDDDIEAIFSCLYEGRASELGCVYSWLLTYEAQRAAYTGLPGATTFLTPAMKKMVQEAQKKAAVAPEEGAVPSSSATVAGSPHQLAPPANHLVDALEPYVKSALEKLLGGAGAVPSPNDAAGRGKPGGGGGGEAAQGNKTNKKAAEASKTSPDTHPAP</sequence>
<comment type="caution">
    <text evidence="3">The sequence shown here is derived from an EMBL/GenBank/DDBJ whole genome shotgun (WGS) entry which is preliminary data.</text>
</comment>
<keyword evidence="4" id="KW-1185">Reference proteome</keyword>
<evidence type="ECO:0000313" key="3">
    <source>
        <dbReference type="EMBL" id="KAJ1255101.1"/>
    </source>
</evidence>
<organism evidence="3 4">
    <name type="scientific">Paspalum vaginatum</name>
    <name type="common">seashore paspalum</name>
    <dbReference type="NCBI Taxonomy" id="158149"/>
    <lineage>
        <taxon>Eukaryota</taxon>
        <taxon>Viridiplantae</taxon>
        <taxon>Streptophyta</taxon>
        <taxon>Embryophyta</taxon>
        <taxon>Tracheophyta</taxon>
        <taxon>Spermatophyta</taxon>
        <taxon>Magnoliopsida</taxon>
        <taxon>Liliopsida</taxon>
        <taxon>Poales</taxon>
        <taxon>Poaceae</taxon>
        <taxon>PACMAD clade</taxon>
        <taxon>Panicoideae</taxon>
        <taxon>Andropogonodae</taxon>
        <taxon>Paspaleae</taxon>
        <taxon>Paspalinae</taxon>
        <taxon>Paspalum</taxon>
    </lineage>
</organism>
<dbReference type="InterPro" id="IPR002035">
    <property type="entry name" value="VWF_A"/>
</dbReference>
<dbReference type="Proteomes" id="UP001164776">
    <property type="component" value="Unassembled WGS sequence"/>
</dbReference>
<evidence type="ECO:0000259" key="2">
    <source>
        <dbReference type="PROSITE" id="PS50234"/>
    </source>
</evidence>
<dbReference type="InterPro" id="IPR036465">
    <property type="entry name" value="vWFA_dom_sf"/>
</dbReference>
<dbReference type="EMBL" id="MU629814">
    <property type="protein sequence ID" value="KAJ1255101.1"/>
    <property type="molecule type" value="Genomic_DNA"/>
</dbReference>
<reference evidence="3 4" key="1">
    <citation type="submission" date="2022-10" db="EMBL/GenBank/DDBJ databases">
        <title>WGS assembly of Paspalum vaginatum 540-79.</title>
        <authorList>
            <person name="Sun G."/>
            <person name="Wase N."/>
            <person name="Shu S."/>
            <person name="Jenkins J."/>
            <person name="Zhou B."/>
            <person name="Torres-Rodriguez J."/>
            <person name="Chen C."/>
            <person name="Sandor L."/>
            <person name="Plott C."/>
            <person name="Yoshinga Y."/>
            <person name="Daum C."/>
            <person name="Qi P."/>
            <person name="Barry K."/>
            <person name="Lipzen A."/>
            <person name="Berry L."/>
            <person name="Pedersen C."/>
            <person name="Gottilla T."/>
            <person name="Foltz A."/>
            <person name="Yu H."/>
            <person name="O'Malley R."/>
            <person name="Zhang C."/>
            <person name="Devos K."/>
            <person name="Sigmon B."/>
            <person name="Yu B."/>
            <person name="Obata T."/>
            <person name="Schmutz J."/>
            <person name="Schnable J."/>
        </authorList>
    </citation>
    <scope>NUCLEOTIDE SEQUENCE [LARGE SCALE GENOMIC DNA]</scope>
    <source>
        <strain evidence="4">cv. 540-79</strain>
    </source>
</reference>
<gene>
    <name evidence="3" type="ORF">BS78_K290400</name>
</gene>
<protein>
    <recommendedName>
        <fullName evidence="2">VWFA domain-containing protein</fullName>
    </recommendedName>
</protein>
<evidence type="ECO:0000313" key="4">
    <source>
        <dbReference type="Proteomes" id="UP001164776"/>
    </source>
</evidence>
<dbReference type="InterPro" id="IPR051266">
    <property type="entry name" value="CLCR"/>
</dbReference>
<dbReference type="AlphaFoldDB" id="A0A9W8CEU6"/>
<feature type="region of interest" description="Disordered" evidence="1">
    <location>
        <begin position="556"/>
        <end position="604"/>
    </location>
</feature>
<dbReference type="PANTHER" id="PTHR10579:SF105">
    <property type="entry name" value="VWFA DOMAIN-CONTAINING PROTEIN"/>
    <property type="match status" value="1"/>
</dbReference>
<dbReference type="PANTHER" id="PTHR10579">
    <property type="entry name" value="CALCIUM-ACTIVATED CHLORIDE CHANNEL REGULATOR"/>
    <property type="match status" value="1"/>
</dbReference>
<evidence type="ECO:0000256" key="1">
    <source>
        <dbReference type="SAM" id="MobiDB-lite"/>
    </source>
</evidence>
<feature type="compositionally biased region" description="Polar residues" evidence="1">
    <location>
        <begin position="594"/>
        <end position="604"/>
    </location>
</feature>
<dbReference type="PROSITE" id="PS50234">
    <property type="entry name" value="VWFA"/>
    <property type="match status" value="1"/>
</dbReference>
<dbReference type="SMART" id="SM00327">
    <property type="entry name" value="VWA"/>
    <property type="match status" value="1"/>
</dbReference>
<feature type="domain" description="VWFA" evidence="2">
    <location>
        <begin position="48"/>
        <end position="227"/>
    </location>
</feature>
<proteinExistence type="predicted"/>
<feature type="region of interest" description="Disordered" evidence="1">
    <location>
        <begin position="511"/>
        <end position="531"/>
    </location>
</feature>
<dbReference type="Pfam" id="PF13768">
    <property type="entry name" value="VWA_3"/>
    <property type="match status" value="1"/>
</dbReference>
<dbReference type="Gene3D" id="3.40.50.410">
    <property type="entry name" value="von Willebrand factor, type A domain"/>
    <property type="match status" value="1"/>
</dbReference>
<dbReference type="SUPFAM" id="SSF53300">
    <property type="entry name" value="vWA-like"/>
    <property type="match status" value="1"/>
</dbReference>
<accession>A0A9W8CEU6</accession>
<name>A0A9W8CEU6_9POAL</name>
<feature type="compositionally biased region" description="Gly residues" evidence="1">
    <location>
        <begin position="570"/>
        <end position="580"/>
    </location>
</feature>